<dbReference type="Proteomes" id="UP000439522">
    <property type="component" value="Unassembled WGS sequence"/>
</dbReference>
<keyword evidence="13" id="KW-1185">Reference proteome</keyword>
<dbReference type="PRINTS" id="PR01490">
    <property type="entry name" value="RTXTOXIND"/>
</dbReference>
<keyword evidence="8" id="KW-0472">Membrane</keyword>
<feature type="domain" description="AprE-like beta-barrel" evidence="11">
    <location>
        <begin position="308"/>
        <end position="398"/>
    </location>
</feature>
<evidence type="ECO:0000256" key="4">
    <source>
        <dbReference type="ARBA" id="ARBA00022475"/>
    </source>
</evidence>
<dbReference type="InterPro" id="IPR010129">
    <property type="entry name" value="T1SS_HlyD"/>
</dbReference>
<comment type="subcellular location">
    <subcellularLocation>
        <location evidence="1 9">Cell inner membrane</location>
        <topology evidence="1 9">Single-pass membrane protein</topology>
    </subcellularLocation>
</comment>
<keyword evidence="4 9" id="KW-1003">Cell membrane</keyword>
<evidence type="ECO:0000256" key="3">
    <source>
        <dbReference type="ARBA" id="ARBA00022448"/>
    </source>
</evidence>
<evidence type="ECO:0000313" key="12">
    <source>
        <dbReference type="EMBL" id="MXO73990.1"/>
    </source>
</evidence>
<dbReference type="GO" id="GO:0009306">
    <property type="term" value="P:protein secretion"/>
    <property type="evidence" value="ECO:0007669"/>
    <property type="project" value="InterPro"/>
</dbReference>
<accession>A0A6I4TCW5</accession>
<sequence length="421" mass="45587">MTLRDRFDSWDSSRRLIAIAAVGLLALLLWAGLAQVDQVTRGTGKVIPSSKAQLVQPAEPAVIDEILVRGGQTVRKGQLLVRLDDAQASSELGQLEAENERLGLRAERLQSEASGGGAIGCDGADCAEEQRLQQVRVATAQARQNALSAAIEQRRRDQQEALATAASLEDSVRLSREQVAMLEPLAAKGIVPQTELLTAQRDLVDVQGRLSAARQAAARAGAAIREAQADYNSARLDFRQQALNERSELQTKIAVNEQTIRGASARHQRNELRAPSDGIVNDVQITTVGGFVNAGEKIMQIVPVGEKLLVETRVAPSDIAFIKVGDRANVKVTAYDFSIFGGLPGRVQQVSADSIFDEAERQAYYTVLIETDRSYIMKGAQRLPIVPGMICDVAIVTGARSILSYLLKPIEKAFDVALTER</sequence>
<dbReference type="InterPro" id="IPR050739">
    <property type="entry name" value="MFP"/>
</dbReference>
<dbReference type="Pfam" id="PF26002">
    <property type="entry name" value="Beta-barrel_AprE"/>
    <property type="match status" value="1"/>
</dbReference>
<evidence type="ECO:0000256" key="5">
    <source>
        <dbReference type="ARBA" id="ARBA00022519"/>
    </source>
</evidence>
<comment type="caution">
    <text evidence="12">The sequence shown here is derived from an EMBL/GenBank/DDBJ whole genome shotgun (WGS) entry which is preliminary data.</text>
</comment>
<dbReference type="RefSeq" id="WP_160609788.1">
    <property type="nucleotide sequence ID" value="NZ_WTZA01000001.1"/>
</dbReference>
<organism evidence="12 13">
    <name type="scientific">Tsuneonella aeria</name>
    <dbReference type="NCBI Taxonomy" id="1837929"/>
    <lineage>
        <taxon>Bacteria</taxon>
        <taxon>Pseudomonadati</taxon>
        <taxon>Pseudomonadota</taxon>
        <taxon>Alphaproteobacteria</taxon>
        <taxon>Sphingomonadales</taxon>
        <taxon>Erythrobacteraceae</taxon>
        <taxon>Tsuneonella</taxon>
    </lineage>
</organism>
<gene>
    <name evidence="12" type="ORF">GRI40_01980</name>
</gene>
<dbReference type="GO" id="GO:0005886">
    <property type="term" value="C:plasma membrane"/>
    <property type="evidence" value="ECO:0007669"/>
    <property type="project" value="UniProtKB-SubCell"/>
</dbReference>
<dbReference type="OrthoDB" id="9810980at2"/>
<dbReference type="EMBL" id="WTZA01000001">
    <property type="protein sequence ID" value="MXO73990.1"/>
    <property type="molecule type" value="Genomic_DNA"/>
</dbReference>
<keyword evidence="3 9" id="KW-0813">Transport</keyword>
<feature type="domain" description="AprE-like long alpha-helical hairpin" evidence="10">
    <location>
        <begin position="88"/>
        <end position="264"/>
    </location>
</feature>
<comment type="similarity">
    <text evidence="2 9">Belongs to the membrane fusion protein (MFP) (TC 8.A.1) family.</text>
</comment>
<keyword evidence="6" id="KW-0812">Transmembrane</keyword>
<name>A0A6I4TCW5_9SPHN</name>
<dbReference type="InterPro" id="IPR058781">
    <property type="entry name" value="HH_AprE-like"/>
</dbReference>
<evidence type="ECO:0000256" key="7">
    <source>
        <dbReference type="ARBA" id="ARBA00022989"/>
    </source>
</evidence>
<dbReference type="PANTHER" id="PTHR30386">
    <property type="entry name" value="MEMBRANE FUSION SUBUNIT OF EMRAB-TOLC MULTIDRUG EFFLUX PUMP"/>
    <property type="match status" value="1"/>
</dbReference>
<evidence type="ECO:0000256" key="1">
    <source>
        <dbReference type="ARBA" id="ARBA00004377"/>
    </source>
</evidence>
<evidence type="ECO:0000256" key="8">
    <source>
        <dbReference type="ARBA" id="ARBA00023136"/>
    </source>
</evidence>
<evidence type="ECO:0000256" key="2">
    <source>
        <dbReference type="ARBA" id="ARBA00009477"/>
    </source>
</evidence>
<evidence type="ECO:0000256" key="6">
    <source>
        <dbReference type="ARBA" id="ARBA00022692"/>
    </source>
</evidence>
<dbReference type="InterPro" id="IPR058982">
    <property type="entry name" value="Beta-barrel_AprE"/>
</dbReference>
<dbReference type="Pfam" id="PF25994">
    <property type="entry name" value="HH_AprE"/>
    <property type="match status" value="1"/>
</dbReference>
<keyword evidence="7" id="KW-1133">Transmembrane helix</keyword>
<dbReference type="PANTHER" id="PTHR30386:SF26">
    <property type="entry name" value="TRANSPORT PROTEIN COMB"/>
    <property type="match status" value="1"/>
</dbReference>
<evidence type="ECO:0000256" key="9">
    <source>
        <dbReference type="RuleBase" id="RU365093"/>
    </source>
</evidence>
<proteinExistence type="inferred from homology"/>
<dbReference type="InterPro" id="IPR006144">
    <property type="entry name" value="Secretion_HlyD_CS"/>
</dbReference>
<evidence type="ECO:0000259" key="11">
    <source>
        <dbReference type="Pfam" id="PF26002"/>
    </source>
</evidence>
<dbReference type="PROSITE" id="PS00543">
    <property type="entry name" value="HLYD_FAMILY"/>
    <property type="match status" value="1"/>
</dbReference>
<keyword evidence="5 9" id="KW-0997">Cell inner membrane</keyword>
<reference evidence="12 13" key="1">
    <citation type="submission" date="2019-12" db="EMBL/GenBank/DDBJ databases">
        <title>Genomic-based taxomic classification of the family Erythrobacteraceae.</title>
        <authorList>
            <person name="Xu L."/>
        </authorList>
    </citation>
    <scope>NUCLEOTIDE SEQUENCE [LARGE SCALE GENOMIC DNA]</scope>
    <source>
        <strain evidence="12 13">100921-2</strain>
    </source>
</reference>
<dbReference type="Gene3D" id="2.40.30.170">
    <property type="match status" value="1"/>
</dbReference>
<dbReference type="NCBIfam" id="TIGR01843">
    <property type="entry name" value="type_I_hlyD"/>
    <property type="match status" value="1"/>
</dbReference>
<evidence type="ECO:0000259" key="10">
    <source>
        <dbReference type="Pfam" id="PF25994"/>
    </source>
</evidence>
<dbReference type="AlphaFoldDB" id="A0A6I4TCW5"/>
<evidence type="ECO:0000313" key="13">
    <source>
        <dbReference type="Proteomes" id="UP000439522"/>
    </source>
</evidence>
<protein>
    <recommendedName>
        <fullName evidence="9">Membrane fusion protein (MFP) family protein</fullName>
    </recommendedName>
</protein>